<proteinExistence type="predicted"/>
<feature type="region of interest" description="Disordered" evidence="1">
    <location>
        <begin position="213"/>
        <end position="283"/>
    </location>
</feature>
<accession>A0AAE8N193</accession>
<feature type="compositionally biased region" description="Low complexity" evidence="1">
    <location>
        <begin position="894"/>
        <end position="904"/>
    </location>
</feature>
<feature type="compositionally biased region" description="Basic and acidic residues" evidence="1">
    <location>
        <begin position="1"/>
        <end position="11"/>
    </location>
</feature>
<gene>
    <name evidence="2" type="ORF">DNG_05885</name>
</gene>
<protein>
    <submittedName>
        <fullName evidence="2">Uncharacterized protein</fullName>
    </submittedName>
</protein>
<dbReference type="EMBL" id="ONZQ02000008">
    <property type="protein sequence ID" value="SPO03203.1"/>
    <property type="molecule type" value="Genomic_DNA"/>
</dbReference>
<feature type="region of interest" description="Disordered" evidence="1">
    <location>
        <begin position="770"/>
        <end position="796"/>
    </location>
</feature>
<feature type="compositionally biased region" description="Acidic residues" evidence="1">
    <location>
        <begin position="228"/>
        <end position="237"/>
    </location>
</feature>
<feature type="compositionally biased region" description="Basic and acidic residues" evidence="1">
    <location>
        <begin position="545"/>
        <end position="558"/>
    </location>
</feature>
<feature type="compositionally biased region" description="Polar residues" evidence="1">
    <location>
        <begin position="244"/>
        <end position="260"/>
    </location>
</feature>
<feature type="compositionally biased region" description="Polar residues" evidence="1">
    <location>
        <begin position="782"/>
        <end position="796"/>
    </location>
</feature>
<feature type="compositionally biased region" description="Basic and acidic residues" evidence="1">
    <location>
        <begin position="332"/>
        <end position="341"/>
    </location>
</feature>
<dbReference type="AlphaFoldDB" id="A0AAE8N193"/>
<feature type="compositionally biased region" description="Polar residues" evidence="1">
    <location>
        <begin position="342"/>
        <end position="369"/>
    </location>
</feature>
<feature type="compositionally biased region" description="Polar residues" evidence="1">
    <location>
        <begin position="56"/>
        <end position="71"/>
    </location>
</feature>
<comment type="caution">
    <text evidence="2">The sequence shown here is derived from an EMBL/GenBank/DDBJ whole genome shotgun (WGS) entry which is preliminary data.</text>
</comment>
<feature type="compositionally biased region" description="Low complexity" evidence="1">
    <location>
        <begin position="372"/>
        <end position="385"/>
    </location>
</feature>
<dbReference type="Proteomes" id="UP001187682">
    <property type="component" value="Unassembled WGS sequence"/>
</dbReference>
<evidence type="ECO:0000313" key="2">
    <source>
        <dbReference type="EMBL" id="SPO03203.1"/>
    </source>
</evidence>
<keyword evidence="3" id="KW-1185">Reference proteome</keyword>
<feature type="region of interest" description="Disordered" evidence="1">
    <location>
        <begin position="114"/>
        <end position="201"/>
    </location>
</feature>
<feature type="compositionally biased region" description="Basic and acidic residues" evidence="1">
    <location>
        <begin position="674"/>
        <end position="686"/>
    </location>
</feature>
<sequence length="982" mass="104134">MATEATLEKSADAPSTAHSETVLDSEAAAQNVDPKLSVLNGGKTADELENKRITTIEEQNQSTDVSVSGGSDTEAFKTDASTSQPDDKGHARTTSTVKKPATFKAVSVNKTFLASKGGSGAAVSKPGDKSPAAPGTPGSQLPQSAVLSSRPRLIAKTGGGSRDSTPGFASNGGKAAAAPDPNTVWNKNRPVPTPEPKKLSDEELKKYGIHMATRLQSEDKQGQSNWADIDDDDEDWAPEAITWTDGTKSTLPQVDESQIQAPDPTPVAPIEAPVQPTAAGIPSEEEAVEYQKRLMKEKREEAIKRRLEEEAREEAAKAERIRLKLEAMGPAPDRKSAKKEGSSSQDVSSPATTSIQPAATAVASTTGHADTQLASQPSEQASQSADTPLTGAVPPGQTKADLEVDTATQLGPPGSRNPSQPALWDGSAQAPSRFSSWPSSTQPSRNVWGSPNNDRGLGNGTFNPDLGRVPETRTAAVAQTQAKGPAPIAPPSSSRVLNRNQQPGQVYPASKGDRFASTEPRPYSDRQNQWVSAVLQSDAALRDQQVKERQELDQRRADQGLSVEQAQPAIKHTWRAESAASRMEAGSRAGAPSWDQKLEDRSKQTIPASTHDGLAANGVIGAGSSSLLAPGSSTSSHPRLSRFFPSKDKDSRSEAHAHAEGERSESPSPPPPTMDDHPVYDGDASHPHVSLPRPQPVVKLPPARGATSGLVRGQRPESGLANAGASSYKSNQISAAGSVQSAQHTGVITQSTPPQSQQQWQEKIYELTGRRAAPKSPGVESASRSALDQPTQQQPATVSLPTHMVVRETGGATSKPMAEECFEEQEMGSLPPVRIPHNVPAAAWQLALPPVKSFPRGFAVLSTTVKHLDLSDLSKPFIRISLPNMSQAKELPYHRSSSRANSRGSGHGRAGGRHRGSGASYRGGSGAVGVVFGTPWPRLISREIRRSLATTVRTPNLELIRLIAPNNYSHYSPPHDSSLQLC</sequence>
<feature type="region of interest" description="Disordered" evidence="1">
    <location>
        <begin position="889"/>
        <end position="921"/>
    </location>
</feature>
<reference evidence="2" key="1">
    <citation type="submission" date="2018-03" db="EMBL/GenBank/DDBJ databases">
        <authorList>
            <person name="Guldener U."/>
        </authorList>
    </citation>
    <scope>NUCLEOTIDE SEQUENCE</scope>
</reference>
<evidence type="ECO:0000256" key="1">
    <source>
        <dbReference type="SAM" id="MobiDB-lite"/>
    </source>
</evidence>
<feature type="region of interest" description="Disordered" evidence="1">
    <location>
        <begin position="545"/>
        <end position="725"/>
    </location>
</feature>
<feature type="compositionally biased region" description="Basic and acidic residues" evidence="1">
    <location>
        <begin position="305"/>
        <end position="325"/>
    </location>
</feature>
<feature type="compositionally biased region" description="Basic and acidic residues" evidence="1">
    <location>
        <begin position="645"/>
        <end position="665"/>
    </location>
</feature>
<feature type="compositionally biased region" description="Polar residues" evidence="1">
    <location>
        <begin position="429"/>
        <end position="453"/>
    </location>
</feature>
<feature type="compositionally biased region" description="Polar residues" evidence="1">
    <location>
        <begin position="491"/>
        <end position="504"/>
    </location>
</feature>
<name>A0AAE8N193_9PEZI</name>
<organism evidence="2 3">
    <name type="scientific">Cephalotrichum gorgonifer</name>
    <dbReference type="NCBI Taxonomy" id="2041049"/>
    <lineage>
        <taxon>Eukaryota</taxon>
        <taxon>Fungi</taxon>
        <taxon>Dikarya</taxon>
        <taxon>Ascomycota</taxon>
        <taxon>Pezizomycotina</taxon>
        <taxon>Sordariomycetes</taxon>
        <taxon>Hypocreomycetidae</taxon>
        <taxon>Microascales</taxon>
        <taxon>Microascaceae</taxon>
        <taxon>Cephalotrichum</taxon>
    </lineage>
</organism>
<feature type="compositionally biased region" description="Basic and acidic residues" evidence="1">
    <location>
        <begin position="44"/>
        <end position="55"/>
    </location>
</feature>
<feature type="region of interest" description="Disordered" evidence="1">
    <location>
        <begin position="1"/>
        <end position="102"/>
    </location>
</feature>
<feature type="compositionally biased region" description="Low complexity" evidence="1">
    <location>
        <begin position="622"/>
        <end position="636"/>
    </location>
</feature>
<feature type="region of interest" description="Disordered" evidence="1">
    <location>
        <begin position="305"/>
        <end position="530"/>
    </location>
</feature>
<feature type="compositionally biased region" description="Polar residues" evidence="1">
    <location>
        <begin position="137"/>
        <end position="147"/>
    </location>
</feature>
<evidence type="ECO:0000313" key="3">
    <source>
        <dbReference type="Proteomes" id="UP001187682"/>
    </source>
</evidence>